<keyword evidence="2" id="KW-1185">Reference proteome</keyword>
<dbReference type="Proteomes" id="UP000799777">
    <property type="component" value="Unassembled WGS sequence"/>
</dbReference>
<sequence length="318" mass="36647">MHKTASQAVIRSTYGDRARELPVGMCIHQEAGAPYLFRARARYRVNIPCIFRLPPELRDNIYQYALDETHGHSGDSIVFESRKICAKPNTKGKGFLPPMSGVNKEIYHEVAQHYLRSRHFVLQNVGDAAGFFLWLRTIERGYENVRKLDLVNFSFVSPAPVHLLLLTRCINLVELSLHKVRNEPEITSAFDYQAFDYPRKTYNNKQGMPQDPRREKTLQIFANLRQLNHLEWVQASGDYYETDVQIFSRLRKLYGRRVEVRIFGDVEWKWSDEAPEQGTTDIHAILAPFCFDRAPLPYTNWSSLGATRGGGPMSYCGT</sequence>
<evidence type="ECO:0000313" key="1">
    <source>
        <dbReference type="EMBL" id="KAF2036195.1"/>
    </source>
</evidence>
<reference evidence="1" key="1">
    <citation type="journal article" date="2020" name="Stud. Mycol.">
        <title>101 Dothideomycetes genomes: a test case for predicting lifestyles and emergence of pathogens.</title>
        <authorList>
            <person name="Haridas S."/>
            <person name="Albert R."/>
            <person name="Binder M."/>
            <person name="Bloem J."/>
            <person name="Labutti K."/>
            <person name="Salamov A."/>
            <person name="Andreopoulos B."/>
            <person name="Baker S."/>
            <person name="Barry K."/>
            <person name="Bills G."/>
            <person name="Bluhm B."/>
            <person name="Cannon C."/>
            <person name="Castanera R."/>
            <person name="Culley D."/>
            <person name="Daum C."/>
            <person name="Ezra D."/>
            <person name="Gonzalez J."/>
            <person name="Henrissat B."/>
            <person name="Kuo A."/>
            <person name="Liang C."/>
            <person name="Lipzen A."/>
            <person name="Lutzoni F."/>
            <person name="Magnuson J."/>
            <person name="Mondo S."/>
            <person name="Nolan M."/>
            <person name="Ohm R."/>
            <person name="Pangilinan J."/>
            <person name="Park H.-J."/>
            <person name="Ramirez L."/>
            <person name="Alfaro M."/>
            <person name="Sun H."/>
            <person name="Tritt A."/>
            <person name="Yoshinaga Y."/>
            <person name="Zwiers L.-H."/>
            <person name="Turgeon B."/>
            <person name="Goodwin S."/>
            <person name="Spatafora J."/>
            <person name="Crous P."/>
            <person name="Grigoriev I."/>
        </authorList>
    </citation>
    <scope>NUCLEOTIDE SEQUENCE</scope>
    <source>
        <strain evidence="1">CBS 110217</strain>
    </source>
</reference>
<accession>A0A9P4LT23</accession>
<protein>
    <submittedName>
        <fullName evidence="1">Uncharacterized protein</fullName>
    </submittedName>
</protein>
<proteinExistence type="predicted"/>
<dbReference type="AlphaFoldDB" id="A0A9P4LT23"/>
<evidence type="ECO:0000313" key="2">
    <source>
        <dbReference type="Proteomes" id="UP000799777"/>
    </source>
</evidence>
<name>A0A9P4LT23_9PLEO</name>
<dbReference type="EMBL" id="ML978155">
    <property type="protein sequence ID" value="KAF2036195.1"/>
    <property type="molecule type" value="Genomic_DNA"/>
</dbReference>
<gene>
    <name evidence="1" type="ORF">EK21DRAFT_83899</name>
</gene>
<comment type="caution">
    <text evidence="1">The sequence shown here is derived from an EMBL/GenBank/DDBJ whole genome shotgun (WGS) entry which is preliminary data.</text>
</comment>
<dbReference type="OrthoDB" id="72726at2759"/>
<organism evidence="1 2">
    <name type="scientific">Setomelanomma holmii</name>
    <dbReference type="NCBI Taxonomy" id="210430"/>
    <lineage>
        <taxon>Eukaryota</taxon>
        <taxon>Fungi</taxon>
        <taxon>Dikarya</taxon>
        <taxon>Ascomycota</taxon>
        <taxon>Pezizomycotina</taxon>
        <taxon>Dothideomycetes</taxon>
        <taxon>Pleosporomycetidae</taxon>
        <taxon>Pleosporales</taxon>
        <taxon>Pleosporineae</taxon>
        <taxon>Phaeosphaeriaceae</taxon>
        <taxon>Setomelanomma</taxon>
    </lineage>
</organism>